<reference evidence="2" key="1">
    <citation type="submission" date="2015-05" db="EMBL/GenBank/DDBJ databases">
        <authorList>
            <person name="Fogelqvist Johan"/>
        </authorList>
    </citation>
    <scope>NUCLEOTIDE SEQUENCE [LARGE SCALE GENOMIC DNA]</scope>
</reference>
<dbReference type="EMBL" id="CVQI01018890">
    <property type="protein sequence ID" value="CRK25958.1"/>
    <property type="molecule type" value="Genomic_DNA"/>
</dbReference>
<gene>
    <name evidence="1" type="ORF">BN1723_003312</name>
</gene>
<dbReference type="Proteomes" id="UP000045706">
    <property type="component" value="Unassembled WGS sequence"/>
</dbReference>
<protein>
    <submittedName>
        <fullName evidence="1">Uncharacterized protein</fullName>
    </submittedName>
</protein>
<dbReference type="AlphaFoldDB" id="A0A0G4LV58"/>
<proteinExistence type="predicted"/>
<accession>A0A0G4LV58</accession>
<name>A0A0G4LV58_VERLO</name>
<evidence type="ECO:0000313" key="2">
    <source>
        <dbReference type="Proteomes" id="UP000045706"/>
    </source>
</evidence>
<evidence type="ECO:0000313" key="1">
    <source>
        <dbReference type="EMBL" id="CRK25958.1"/>
    </source>
</evidence>
<organism evidence="1 2">
    <name type="scientific">Verticillium longisporum</name>
    <name type="common">Verticillium dahliae var. longisporum</name>
    <dbReference type="NCBI Taxonomy" id="100787"/>
    <lineage>
        <taxon>Eukaryota</taxon>
        <taxon>Fungi</taxon>
        <taxon>Dikarya</taxon>
        <taxon>Ascomycota</taxon>
        <taxon>Pezizomycotina</taxon>
        <taxon>Sordariomycetes</taxon>
        <taxon>Hypocreomycetidae</taxon>
        <taxon>Glomerellales</taxon>
        <taxon>Plectosphaerellaceae</taxon>
        <taxon>Verticillium</taxon>
    </lineage>
</organism>
<sequence>MLSGSPMEAQMAVARLELNSLVLAGVLVGVLLVKDEVPVQGEMFCQTFHDRTIQTKADIRPSHTRALGAVH</sequence>